<gene>
    <name evidence="1" type="primary">ck257</name>
</gene>
<evidence type="ECO:0000313" key="2">
    <source>
        <dbReference type="Proteomes" id="UP001224087"/>
    </source>
</evidence>
<organism evidence="1 2">
    <name type="scientific">Cedratvirus kamchatka</name>
    <dbReference type="NCBI Taxonomy" id="2716914"/>
    <lineage>
        <taxon>Viruses</taxon>
        <taxon>Pithoviruses</taxon>
        <taxon>Orthocedratvirinae</taxon>
        <taxon>Alphacedratvirus</taxon>
        <taxon>Alphacedratvirus rossiense</taxon>
    </lineage>
</organism>
<protein>
    <submittedName>
        <fullName evidence="1">Uncharacterized protein</fullName>
    </submittedName>
</protein>
<name>A0A6G8MXK7_9VIRU</name>
<dbReference type="Proteomes" id="UP001224087">
    <property type="component" value="Segment"/>
</dbReference>
<accession>A0A6G8MXK7</accession>
<evidence type="ECO:0000313" key="1">
    <source>
        <dbReference type="EMBL" id="QIN54382.1"/>
    </source>
</evidence>
<dbReference type="EMBL" id="MN873693">
    <property type="protein sequence ID" value="QIN54382.1"/>
    <property type="molecule type" value="Genomic_DNA"/>
</dbReference>
<proteinExistence type="predicted"/>
<reference evidence="1" key="1">
    <citation type="submission" date="2019-12" db="EMBL/GenBank/DDBJ databases">
        <title>The DNA Methylation Landscape of Giant Viruses.</title>
        <authorList>
            <person name="Jeudy S."/>
            <person name="Rigou S."/>
            <person name="Alempic J.-M."/>
            <person name="Claverie J.-M."/>
            <person name="Abergel C."/>
            <person name="Legendre M."/>
        </authorList>
    </citation>
    <scope>NUCLEOTIDE SEQUENCE</scope>
    <source>
        <strain evidence="1">P4</strain>
    </source>
</reference>
<sequence length="80" mass="9382">MVCFEFNSYFVGKGVYINSSYANRYYNYLVKKEKYVEIENLINRGLLDLPHSSNKHYTSVKKSVLALKILISPRLPTEWS</sequence>
<keyword evidence="2" id="KW-1185">Reference proteome</keyword>